<protein>
    <submittedName>
        <fullName evidence="2">Uncharacterized protein</fullName>
    </submittedName>
</protein>
<dbReference type="RefSeq" id="WP_197549754.1">
    <property type="nucleotide sequence ID" value="NZ_CP063164.1"/>
</dbReference>
<keyword evidence="1" id="KW-0472">Membrane</keyword>
<feature type="transmembrane region" description="Helical" evidence="1">
    <location>
        <begin position="92"/>
        <end position="108"/>
    </location>
</feature>
<evidence type="ECO:0000313" key="3">
    <source>
        <dbReference type="Proteomes" id="UP000595074"/>
    </source>
</evidence>
<feature type="transmembrane region" description="Helical" evidence="1">
    <location>
        <begin position="249"/>
        <end position="270"/>
    </location>
</feature>
<evidence type="ECO:0000313" key="2">
    <source>
        <dbReference type="EMBL" id="QOR62938.1"/>
    </source>
</evidence>
<name>A0A7M1S6E8_9BACT</name>
<feature type="transmembrane region" description="Helical" evidence="1">
    <location>
        <begin position="21"/>
        <end position="43"/>
    </location>
</feature>
<gene>
    <name evidence="2" type="ORF">IMZ28_00895</name>
</gene>
<feature type="transmembrane region" description="Helical" evidence="1">
    <location>
        <begin position="282"/>
        <end position="301"/>
    </location>
</feature>
<dbReference type="AlphaFoldDB" id="A0A7M1S6E8"/>
<reference evidence="2 3" key="1">
    <citation type="submission" date="2020-10" db="EMBL/GenBank/DDBJ databases">
        <title>The genome of sulfurovum sp.</title>
        <authorList>
            <person name="Xie S."/>
            <person name="Shao Z."/>
            <person name="Jiang L."/>
        </authorList>
    </citation>
    <scope>NUCLEOTIDE SEQUENCE [LARGE SCALE GENOMIC DNA]</scope>
    <source>
        <strain evidence="2 3">ST-419</strain>
    </source>
</reference>
<keyword evidence="3" id="KW-1185">Reference proteome</keyword>
<dbReference type="Proteomes" id="UP000595074">
    <property type="component" value="Chromosome"/>
</dbReference>
<feature type="transmembrane region" description="Helical" evidence="1">
    <location>
        <begin position="49"/>
        <end position="72"/>
    </location>
</feature>
<feature type="transmembrane region" description="Helical" evidence="1">
    <location>
        <begin position="367"/>
        <end position="387"/>
    </location>
</feature>
<keyword evidence="1" id="KW-1133">Transmembrane helix</keyword>
<accession>A0A7M1S6E8</accession>
<proteinExistence type="predicted"/>
<organism evidence="2 3">
    <name type="scientific">Sulfurovum indicum</name>
    <dbReference type="NCBI Taxonomy" id="2779528"/>
    <lineage>
        <taxon>Bacteria</taxon>
        <taxon>Pseudomonadati</taxon>
        <taxon>Campylobacterota</taxon>
        <taxon>Epsilonproteobacteria</taxon>
        <taxon>Campylobacterales</taxon>
        <taxon>Sulfurovaceae</taxon>
        <taxon>Sulfurovum</taxon>
    </lineage>
</organism>
<feature type="transmembrane region" description="Helical" evidence="1">
    <location>
        <begin position="151"/>
        <end position="169"/>
    </location>
</feature>
<feature type="transmembrane region" description="Helical" evidence="1">
    <location>
        <begin position="313"/>
        <end position="332"/>
    </location>
</feature>
<sequence length="433" mass="48000">MFSQNGLSLDQAPPISVVFRFFFSGSLFGILAGILILFFQTAVFDASSIQAVILTHTLTLGVMLSFMFAALFQMLPVIAGVKLTSPVQKANWVQYPFIFGVSTLLLAFHTGKPLLFLTASALLGGTILGISFIMLKNLLALPNHSSSSRGMSAALVALVILTILALYLTSTLSGLTEGVHYSGFKTAHYSFGLFGWIALLIISISFQVIEMFYVTPPYPKSFSHYLPPVLLGLLVIGMIFSSLSIDTWSIITVIIAFMLAAYAILTLKRLTQRKRPIADATVWFWRTGLGVLIVSMLLRIVDTLTPLPQSIAALSYITFAGFALSIVFAMFYKIVPFLTWFHLNSQGYFTAPMMHEVIHPKTAMKHLYIHLATLVTYILALFISPLIYLAGGLTILSFGWMLWQIVHAWKLYKHTQETGEKFEMNMDTVSSEQ</sequence>
<dbReference type="KEGG" id="sinu:IMZ28_00895"/>
<keyword evidence="1" id="KW-0812">Transmembrane</keyword>
<dbReference type="EMBL" id="CP063164">
    <property type="protein sequence ID" value="QOR62938.1"/>
    <property type="molecule type" value="Genomic_DNA"/>
</dbReference>
<feature type="transmembrane region" description="Helical" evidence="1">
    <location>
        <begin position="189"/>
        <end position="213"/>
    </location>
</feature>
<feature type="transmembrane region" description="Helical" evidence="1">
    <location>
        <begin position="114"/>
        <end position="139"/>
    </location>
</feature>
<evidence type="ECO:0000256" key="1">
    <source>
        <dbReference type="SAM" id="Phobius"/>
    </source>
</evidence>
<feature type="transmembrane region" description="Helical" evidence="1">
    <location>
        <begin position="225"/>
        <end position="243"/>
    </location>
</feature>